<dbReference type="Pfam" id="PF07731">
    <property type="entry name" value="Cu-oxidase_2"/>
    <property type="match status" value="1"/>
</dbReference>
<dbReference type="PANTHER" id="PTHR11709">
    <property type="entry name" value="MULTI-COPPER OXIDASE"/>
    <property type="match status" value="1"/>
</dbReference>
<name>A0A9P4QG04_9PEZI</name>
<evidence type="ECO:0000259" key="8">
    <source>
        <dbReference type="Pfam" id="PF07732"/>
    </source>
</evidence>
<evidence type="ECO:0000259" key="7">
    <source>
        <dbReference type="Pfam" id="PF07731"/>
    </source>
</evidence>
<feature type="transmembrane region" description="Helical" evidence="5">
    <location>
        <begin position="34"/>
        <end position="56"/>
    </location>
</feature>
<keyword evidence="4" id="KW-0186">Copper</keyword>
<evidence type="ECO:0000256" key="2">
    <source>
        <dbReference type="ARBA" id="ARBA00022723"/>
    </source>
</evidence>
<keyword evidence="5" id="KW-0812">Transmembrane</keyword>
<dbReference type="PROSITE" id="PS00080">
    <property type="entry name" value="MULTICOPPER_OXIDASE2"/>
    <property type="match status" value="1"/>
</dbReference>
<dbReference type="Pfam" id="PF00394">
    <property type="entry name" value="Cu-oxidase"/>
    <property type="match status" value="1"/>
</dbReference>
<feature type="domain" description="Plastocyanin-like" evidence="8">
    <location>
        <begin position="110"/>
        <end position="220"/>
    </location>
</feature>
<organism evidence="9 10">
    <name type="scientific">Polychaeton citri CBS 116435</name>
    <dbReference type="NCBI Taxonomy" id="1314669"/>
    <lineage>
        <taxon>Eukaryota</taxon>
        <taxon>Fungi</taxon>
        <taxon>Dikarya</taxon>
        <taxon>Ascomycota</taxon>
        <taxon>Pezizomycotina</taxon>
        <taxon>Dothideomycetes</taxon>
        <taxon>Dothideomycetidae</taxon>
        <taxon>Capnodiales</taxon>
        <taxon>Capnodiaceae</taxon>
        <taxon>Polychaeton</taxon>
    </lineage>
</organism>
<proteinExistence type="inferred from homology"/>
<reference evidence="9" key="1">
    <citation type="journal article" date="2020" name="Stud. Mycol.">
        <title>101 Dothideomycetes genomes: a test case for predicting lifestyles and emergence of pathogens.</title>
        <authorList>
            <person name="Haridas S."/>
            <person name="Albert R."/>
            <person name="Binder M."/>
            <person name="Bloem J."/>
            <person name="Labutti K."/>
            <person name="Salamov A."/>
            <person name="Andreopoulos B."/>
            <person name="Baker S."/>
            <person name="Barry K."/>
            <person name="Bills G."/>
            <person name="Bluhm B."/>
            <person name="Cannon C."/>
            <person name="Castanera R."/>
            <person name="Culley D."/>
            <person name="Daum C."/>
            <person name="Ezra D."/>
            <person name="Gonzalez J."/>
            <person name="Henrissat B."/>
            <person name="Kuo A."/>
            <person name="Liang C."/>
            <person name="Lipzen A."/>
            <person name="Lutzoni F."/>
            <person name="Magnuson J."/>
            <person name="Mondo S."/>
            <person name="Nolan M."/>
            <person name="Ohm R."/>
            <person name="Pangilinan J."/>
            <person name="Park H.-J."/>
            <person name="Ramirez L."/>
            <person name="Alfaro M."/>
            <person name="Sun H."/>
            <person name="Tritt A."/>
            <person name="Yoshinaga Y."/>
            <person name="Zwiers L.-H."/>
            <person name="Turgeon B."/>
            <person name="Goodwin S."/>
            <person name="Spatafora J."/>
            <person name="Crous P."/>
            <person name="Grigoriev I."/>
        </authorList>
    </citation>
    <scope>NUCLEOTIDE SEQUENCE</scope>
    <source>
        <strain evidence="9">CBS 116435</strain>
    </source>
</reference>
<accession>A0A9P4QG04</accession>
<dbReference type="CDD" id="cd04205">
    <property type="entry name" value="CuRO_2_LCC_like"/>
    <property type="match status" value="1"/>
</dbReference>
<dbReference type="InterPro" id="IPR011707">
    <property type="entry name" value="Cu-oxidase-like_N"/>
</dbReference>
<dbReference type="GO" id="GO:0016491">
    <property type="term" value="F:oxidoreductase activity"/>
    <property type="evidence" value="ECO:0007669"/>
    <property type="project" value="UniProtKB-KW"/>
</dbReference>
<feature type="domain" description="Plastocyanin-like" evidence="6">
    <location>
        <begin position="232"/>
        <end position="360"/>
    </location>
</feature>
<evidence type="ECO:0000313" key="10">
    <source>
        <dbReference type="Proteomes" id="UP000799441"/>
    </source>
</evidence>
<keyword evidence="5" id="KW-1133">Transmembrane helix</keyword>
<evidence type="ECO:0000256" key="5">
    <source>
        <dbReference type="SAM" id="Phobius"/>
    </source>
</evidence>
<dbReference type="GO" id="GO:0005507">
    <property type="term" value="F:copper ion binding"/>
    <property type="evidence" value="ECO:0007669"/>
    <property type="project" value="InterPro"/>
</dbReference>
<dbReference type="PANTHER" id="PTHR11709:SF394">
    <property type="entry name" value="FI03373P-RELATED"/>
    <property type="match status" value="1"/>
</dbReference>
<evidence type="ECO:0000256" key="3">
    <source>
        <dbReference type="ARBA" id="ARBA00023002"/>
    </source>
</evidence>
<evidence type="ECO:0000259" key="6">
    <source>
        <dbReference type="Pfam" id="PF00394"/>
    </source>
</evidence>
<dbReference type="InterPro" id="IPR001117">
    <property type="entry name" value="Cu-oxidase_2nd"/>
</dbReference>
<protein>
    <submittedName>
        <fullName evidence="9">Multicopper oxidase</fullName>
    </submittedName>
</protein>
<dbReference type="Pfam" id="PF07732">
    <property type="entry name" value="Cu-oxidase_3"/>
    <property type="match status" value="1"/>
</dbReference>
<feature type="domain" description="Plastocyanin-like" evidence="7">
    <location>
        <begin position="494"/>
        <end position="597"/>
    </location>
</feature>
<gene>
    <name evidence="9" type="ORF">K431DRAFT_280921</name>
</gene>
<evidence type="ECO:0000256" key="4">
    <source>
        <dbReference type="ARBA" id="ARBA00023008"/>
    </source>
</evidence>
<dbReference type="CDD" id="cd04206">
    <property type="entry name" value="CuRO_1_LCC_like"/>
    <property type="match status" value="1"/>
</dbReference>
<dbReference type="Proteomes" id="UP000799441">
    <property type="component" value="Unassembled WGS sequence"/>
</dbReference>
<evidence type="ECO:0000256" key="1">
    <source>
        <dbReference type="ARBA" id="ARBA00010609"/>
    </source>
</evidence>
<dbReference type="AlphaFoldDB" id="A0A9P4QG04"/>
<dbReference type="InterPro" id="IPR008972">
    <property type="entry name" value="Cupredoxin"/>
</dbReference>
<keyword evidence="3" id="KW-0560">Oxidoreductase</keyword>
<comment type="caution">
    <text evidence="9">The sequence shown here is derived from an EMBL/GenBank/DDBJ whole genome shotgun (WGS) entry which is preliminary data.</text>
</comment>
<dbReference type="InterPro" id="IPR011706">
    <property type="entry name" value="Cu-oxidase_C"/>
</dbReference>
<evidence type="ECO:0000313" key="9">
    <source>
        <dbReference type="EMBL" id="KAF2725555.1"/>
    </source>
</evidence>
<dbReference type="SUPFAM" id="SSF49503">
    <property type="entry name" value="Cupredoxins"/>
    <property type="match status" value="3"/>
</dbReference>
<comment type="similarity">
    <text evidence="1">Belongs to the multicopper oxidase family.</text>
</comment>
<keyword evidence="2" id="KW-0479">Metal-binding</keyword>
<dbReference type="InterPro" id="IPR002355">
    <property type="entry name" value="Cu_oxidase_Cu_BS"/>
</dbReference>
<dbReference type="EMBL" id="MU003767">
    <property type="protein sequence ID" value="KAF2725555.1"/>
    <property type="molecule type" value="Genomic_DNA"/>
</dbReference>
<keyword evidence="10" id="KW-1185">Reference proteome</keyword>
<dbReference type="InterPro" id="IPR045087">
    <property type="entry name" value="Cu-oxidase_fam"/>
</dbReference>
<dbReference type="Gene3D" id="2.60.40.420">
    <property type="entry name" value="Cupredoxins - blue copper proteins"/>
    <property type="match status" value="3"/>
</dbReference>
<sequence>MYSVEDQTLEAQIGHRPARVSNARAAIRQFRWRLIFIVVFCCMIIAYLLSPLGVLLEAQQDESQYGTLVPMPTSGETASTLIELHPKDHKLREPTTIQLSWKMTTGFERPDGVLKRIYLINDAFPGPTIEARSGDRLVVEVENALETDEAISIHWHGLSMRRYNDMDGAAGITQDPILPGANFTYEFQIEMNQFGTFWYHAHDGVQRADGMYGGLVVHEPGLRTEEGLSAEHLLLVGDWYHRPAMEVLGWYLDPGNFGMEPTPDSILVNGAGRFNCSNAVPSQPINCEHSPSVNSMMFDATQRIVVRVINVGSFASFTLNTVQSTMSVVAVDGGNSIDGVPTERVGLIAPGERVDLTIAPRNPGHNDTALSIVLDKSSFKIPNPGLTVERRLGVQWKGVALHSPSQDVISNTPFDLQHASTAQKGKDEVPAGQTDQYIILYTKTEKLAHLNNVPRGFINHTSWRPQSSSLNKIPANEWDQDQLVPHVHYDSKVPLWVDVVLNNLDEDAHPFHFHGYSFWVLATYSSPYNWGSFNPFEDELPPGGSYEIGKALKKDTVIVPRRGYAILRFRADNPGVWMLHCHVLWHQASGMAMAIDVS</sequence>
<dbReference type="CDD" id="cd13910">
    <property type="entry name" value="CuRO_3_MCO_like_4"/>
    <property type="match status" value="1"/>
</dbReference>
<dbReference type="OrthoDB" id="2121828at2759"/>
<keyword evidence="5" id="KW-0472">Membrane</keyword>